<accession>A0A4P2QMR1</accession>
<dbReference type="AlphaFoldDB" id="A0A4P2QMR1"/>
<protein>
    <submittedName>
        <fullName evidence="1">Uncharacterized protein</fullName>
    </submittedName>
</protein>
<evidence type="ECO:0000313" key="1">
    <source>
        <dbReference type="EMBL" id="AUX31374.1"/>
    </source>
</evidence>
<proteinExistence type="predicted"/>
<sequence>MTHEPRYVLLDELRVSGTESDSRIAVQVDDGGGSASFNLTVNMNGATAPAPAIIGYMSLPERCARRIGYALEGM</sequence>
<dbReference type="Proteomes" id="UP000295497">
    <property type="component" value="Chromosome"/>
</dbReference>
<dbReference type="EMBL" id="CP012672">
    <property type="protein sequence ID" value="AUX31374.1"/>
    <property type="molecule type" value="Genomic_DNA"/>
</dbReference>
<gene>
    <name evidence="1" type="ORF">SOCE836_035030</name>
</gene>
<organism evidence="1 2">
    <name type="scientific">Sorangium cellulosum</name>
    <name type="common">Polyangium cellulosum</name>
    <dbReference type="NCBI Taxonomy" id="56"/>
    <lineage>
        <taxon>Bacteria</taxon>
        <taxon>Pseudomonadati</taxon>
        <taxon>Myxococcota</taxon>
        <taxon>Polyangia</taxon>
        <taxon>Polyangiales</taxon>
        <taxon>Polyangiaceae</taxon>
        <taxon>Sorangium</taxon>
    </lineage>
</organism>
<evidence type="ECO:0000313" key="2">
    <source>
        <dbReference type="Proteomes" id="UP000295497"/>
    </source>
</evidence>
<reference evidence="1 2" key="1">
    <citation type="submission" date="2015-09" db="EMBL/GenBank/DDBJ databases">
        <title>Sorangium comparison.</title>
        <authorList>
            <person name="Zaburannyi N."/>
            <person name="Bunk B."/>
            <person name="Overmann J."/>
            <person name="Mueller R."/>
        </authorList>
    </citation>
    <scope>NUCLEOTIDE SEQUENCE [LARGE SCALE GENOMIC DNA]</scope>
    <source>
        <strain evidence="1 2">So ce836</strain>
    </source>
</reference>
<name>A0A4P2QMR1_SORCE</name>